<proteinExistence type="predicted"/>
<dbReference type="RefSeq" id="WP_127085087.1">
    <property type="nucleotide sequence ID" value="NZ_RSCL01000021.1"/>
</dbReference>
<dbReference type="OrthoDB" id="9795331at2"/>
<dbReference type="AlphaFoldDB" id="A0A3S1CCQ6"/>
<name>A0A3S1CCQ6_9CYAN</name>
<sequence length="170" mass="19302">MTASYHRGTLISVKQEAYKLAREFESSGFAVARVKIEAMVNNQDVPVSDRQAQVLPTTNYFEFHVKVILAPSDIEMLAQLCLHHDAHLSANAFKYQQHGQQQRFITMRMYGVGLHTARLRFNTLLAELRATKLKLSQPQQEYSVFDSNINLDAGWFGTSSKGVKYCCQIT</sequence>
<reference evidence="1" key="2">
    <citation type="journal article" date="2019" name="Genome Biol. Evol.">
        <title>Day and night: Metabolic profiles and evolutionary relationships of six axenic non-marine cyanobacteria.</title>
        <authorList>
            <person name="Will S.E."/>
            <person name="Henke P."/>
            <person name="Boedeker C."/>
            <person name="Huang S."/>
            <person name="Brinkmann H."/>
            <person name="Rohde M."/>
            <person name="Jarek M."/>
            <person name="Friedl T."/>
            <person name="Seufert S."/>
            <person name="Schumacher M."/>
            <person name="Overmann J."/>
            <person name="Neumann-Schaal M."/>
            <person name="Petersen J."/>
        </authorList>
    </citation>
    <scope>NUCLEOTIDE SEQUENCE [LARGE SCALE GENOMIC DNA]</scope>
    <source>
        <strain evidence="1">PCC 7102</strain>
    </source>
</reference>
<organism evidence="1 2">
    <name type="scientific">Dulcicalothrix desertica PCC 7102</name>
    <dbReference type="NCBI Taxonomy" id="232991"/>
    <lineage>
        <taxon>Bacteria</taxon>
        <taxon>Bacillati</taxon>
        <taxon>Cyanobacteriota</taxon>
        <taxon>Cyanophyceae</taxon>
        <taxon>Nostocales</taxon>
        <taxon>Calotrichaceae</taxon>
        <taxon>Dulcicalothrix</taxon>
    </lineage>
</organism>
<accession>A0A3S1CCQ6</accession>
<evidence type="ECO:0000313" key="2">
    <source>
        <dbReference type="Proteomes" id="UP000271624"/>
    </source>
</evidence>
<gene>
    <name evidence="1" type="ORF">DSM106972_069470</name>
</gene>
<comment type="caution">
    <text evidence="1">The sequence shown here is derived from an EMBL/GenBank/DDBJ whole genome shotgun (WGS) entry which is preliminary data.</text>
</comment>
<protein>
    <submittedName>
        <fullName evidence="1">Uncharacterized protein</fullName>
    </submittedName>
</protein>
<evidence type="ECO:0000313" key="1">
    <source>
        <dbReference type="EMBL" id="RUT00941.1"/>
    </source>
</evidence>
<reference evidence="1" key="1">
    <citation type="submission" date="2018-12" db="EMBL/GenBank/DDBJ databases">
        <authorList>
            <person name="Will S."/>
            <person name="Neumann-Schaal M."/>
            <person name="Henke P."/>
        </authorList>
    </citation>
    <scope>NUCLEOTIDE SEQUENCE</scope>
    <source>
        <strain evidence="1">PCC 7102</strain>
    </source>
</reference>
<dbReference type="EMBL" id="RSCL01000021">
    <property type="protein sequence ID" value="RUT00941.1"/>
    <property type="molecule type" value="Genomic_DNA"/>
</dbReference>
<keyword evidence="2" id="KW-1185">Reference proteome</keyword>
<dbReference type="Proteomes" id="UP000271624">
    <property type="component" value="Unassembled WGS sequence"/>
</dbReference>